<keyword evidence="3" id="KW-0489">Methyltransferase</keyword>
<dbReference type="SUPFAM" id="SSF48452">
    <property type="entry name" value="TPR-like"/>
    <property type="match status" value="1"/>
</dbReference>
<dbReference type="PANTHER" id="PTHR43861">
    <property type="entry name" value="TRANS-ACONITATE 2-METHYLTRANSFERASE-RELATED"/>
    <property type="match status" value="1"/>
</dbReference>
<sequence>MAPTQLSSGDLIADRRADYARMLAESGNPAAAADLQSQALELAPGWAAGWHELGGYLEAAGDMTAAADAWRKVLTLSPTDVFGAGLKLALAGQSAMPEAPPAEYVAQLFDDYSDRFDTALVEKLGYSVPEQLSAMVAQAAGTDFAFARAIDLGCGTGLFGERIRPHVSWLEGYDLSTGMLAKARAKGLYDALDQADIRFGLPTSGQHREKADLVAAADVFGYFGELRPLFELAAGLTATDGLLAFSLEAGGDDCEWQLQTSLRYRHGEPYVRRLLDETGFEVIEIRRETIRRDGNDLIGGLLVTARRMAGDPSEQAADTAGAEFSPVTLHG</sequence>
<dbReference type="PANTHER" id="PTHR43861:SF1">
    <property type="entry name" value="TRANS-ACONITATE 2-METHYLTRANSFERASE"/>
    <property type="match status" value="1"/>
</dbReference>
<dbReference type="Gene3D" id="3.40.50.150">
    <property type="entry name" value="Vaccinia Virus protein VP39"/>
    <property type="match status" value="1"/>
</dbReference>
<dbReference type="SUPFAM" id="SSF53335">
    <property type="entry name" value="S-adenosyl-L-methionine-dependent methyltransferases"/>
    <property type="match status" value="1"/>
</dbReference>
<protein>
    <submittedName>
        <fullName evidence="3">Methyltransferase domain-containing protein</fullName>
    </submittedName>
</protein>
<keyword evidence="4" id="KW-1185">Reference proteome</keyword>
<dbReference type="GO" id="GO:0008168">
    <property type="term" value="F:methyltransferase activity"/>
    <property type="evidence" value="ECO:0007669"/>
    <property type="project" value="UniProtKB-KW"/>
</dbReference>
<dbReference type="AlphaFoldDB" id="A0A4R5PMI0"/>
<dbReference type="Proteomes" id="UP000295131">
    <property type="component" value="Unassembled WGS sequence"/>
</dbReference>
<dbReference type="OrthoDB" id="465636at2"/>
<dbReference type="GO" id="GO:0032259">
    <property type="term" value="P:methylation"/>
    <property type="evidence" value="ECO:0007669"/>
    <property type="project" value="UniProtKB-KW"/>
</dbReference>
<dbReference type="CDD" id="cd02440">
    <property type="entry name" value="AdoMet_MTases"/>
    <property type="match status" value="1"/>
</dbReference>
<dbReference type="InterPro" id="IPR011990">
    <property type="entry name" value="TPR-like_helical_dom_sf"/>
</dbReference>
<dbReference type="RefSeq" id="WP_133283036.1">
    <property type="nucleotide sequence ID" value="NZ_SMSI01000001.1"/>
</dbReference>
<dbReference type="InterPro" id="IPR029063">
    <property type="entry name" value="SAM-dependent_MTases_sf"/>
</dbReference>
<feature type="repeat" description="TPR" evidence="1">
    <location>
        <begin position="47"/>
        <end position="80"/>
    </location>
</feature>
<dbReference type="InterPro" id="IPR019734">
    <property type="entry name" value="TPR_rpt"/>
</dbReference>
<dbReference type="Gene3D" id="1.25.40.10">
    <property type="entry name" value="Tetratricopeptide repeat domain"/>
    <property type="match status" value="1"/>
</dbReference>
<evidence type="ECO:0000256" key="1">
    <source>
        <dbReference type="PROSITE-ProRule" id="PRU00339"/>
    </source>
</evidence>
<proteinExistence type="predicted"/>
<reference evidence="3 4" key="1">
    <citation type="journal article" date="2013" name="Int. J. Syst. Evol. Microbiol.">
        <title>Hoeflea suaedae sp. nov., an endophytic bacterium isolated from the root of the halophyte Suaeda maritima.</title>
        <authorList>
            <person name="Chung E.J."/>
            <person name="Park J.A."/>
            <person name="Pramanik P."/>
            <person name="Bibi F."/>
            <person name="Jeon C.O."/>
            <person name="Chung Y.R."/>
        </authorList>
    </citation>
    <scope>NUCLEOTIDE SEQUENCE [LARGE SCALE GENOMIC DNA]</scope>
    <source>
        <strain evidence="3 4">YC6898</strain>
    </source>
</reference>
<evidence type="ECO:0000256" key="2">
    <source>
        <dbReference type="SAM" id="MobiDB-lite"/>
    </source>
</evidence>
<comment type="caution">
    <text evidence="3">The sequence shown here is derived from an EMBL/GenBank/DDBJ whole genome shotgun (WGS) entry which is preliminary data.</text>
</comment>
<dbReference type="Pfam" id="PF13489">
    <property type="entry name" value="Methyltransf_23"/>
    <property type="match status" value="1"/>
</dbReference>
<organism evidence="3 4">
    <name type="scientific">Pseudohoeflea suaedae</name>
    <dbReference type="NCBI Taxonomy" id="877384"/>
    <lineage>
        <taxon>Bacteria</taxon>
        <taxon>Pseudomonadati</taxon>
        <taxon>Pseudomonadota</taxon>
        <taxon>Alphaproteobacteria</taxon>
        <taxon>Hyphomicrobiales</taxon>
        <taxon>Rhizobiaceae</taxon>
        <taxon>Pseudohoeflea</taxon>
    </lineage>
</organism>
<keyword evidence="3" id="KW-0808">Transferase</keyword>
<keyword evidence="1" id="KW-0802">TPR repeat</keyword>
<evidence type="ECO:0000313" key="4">
    <source>
        <dbReference type="Proteomes" id="UP000295131"/>
    </source>
</evidence>
<evidence type="ECO:0000313" key="3">
    <source>
        <dbReference type="EMBL" id="TDH38202.1"/>
    </source>
</evidence>
<accession>A0A4R5PMI0</accession>
<name>A0A4R5PMI0_9HYPH</name>
<gene>
    <name evidence="3" type="ORF">E2A64_03515</name>
</gene>
<dbReference type="EMBL" id="SMSI01000001">
    <property type="protein sequence ID" value="TDH38202.1"/>
    <property type="molecule type" value="Genomic_DNA"/>
</dbReference>
<dbReference type="PROSITE" id="PS50005">
    <property type="entry name" value="TPR"/>
    <property type="match status" value="1"/>
</dbReference>
<feature type="region of interest" description="Disordered" evidence="2">
    <location>
        <begin position="312"/>
        <end position="331"/>
    </location>
</feature>